<dbReference type="OrthoDB" id="2874149at2759"/>
<sequence length="350" mass="39966">MSPSPETTQNVYLVFSFLSFFLCLTPLPWHIQAWNAGTCAFMIWTSISCLIRFVNALVWRGSVANVAPVWCDISSKLMVGASIGIPASILCISRRLYCITSTRNVTLGHKDRRRNLLIDLSIALCIPVLIMILHVIVQAHRFDILEDIGCYPVIYNTLPAYFLYFMWPILLGCISFIYSGLTLQSFWKKRAEFTTIATSHTAMSLSRYFRLMLLAFLDMMLTVPLGVYVIYISNKNVKLAPWVSWEDTHYDFGRVVQIPSMIWRSDASFRTSVELTRWLPVVCALIFFALFGISPEARKNYGMLSASIHKRISVMKGSIGILPSSKGLFSRAKWSHSWGSRLRIRFQKKQ</sequence>
<comment type="subcellular location">
    <subcellularLocation>
        <location evidence="1">Membrane</location>
        <topology evidence="1">Multi-pass membrane protein</topology>
    </subcellularLocation>
</comment>
<accession>A0A2A9NDZ1</accession>
<feature type="transmembrane region" description="Helical" evidence="10">
    <location>
        <begin position="12"/>
        <end position="29"/>
    </location>
</feature>
<evidence type="ECO:0000256" key="10">
    <source>
        <dbReference type="SAM" id="Phobius"/>
    </source>
</evidence>
<organism evidence="11 12">
    <name type="scientific">Amanita thiersii Skay4041</name>
    <dbReference type="NCBI Taxonomy" id="703135"/>
    <lineage>
        <taxon>Eukaryota</taxon>
        <taxon>Fungi</taxon>
        <taxon>Dikarya</taxon>
        <taxon>Basidiomycota</taxon>
        <taxon>Agaricomycotina</taxon>
        <taxon>Agaricomycetes</taxon>
        <taxon>Agaricomycetidae</taxon>
        <taxon>Agaricales</taxon>
        <taxon>Pluteineae</taxon>
        <taxon>Amanitaceae</taxon>
        <taxon>Amanita</taxon>
    </lineage>
</organism>
<reference evidence="11 12" key="1">
    <citation type="submission" date="2014-02" db="EMBL/GenBank/DDBJ databases">
        <title>Transposable element dynamics among asymbiotic and ectomycorrhizal Amanita fungi.</title>
        <authorList>
            <consortium name="DOE Joint Genome Institute"/>
            <person name="Hess J."/>
            <person name="Skrede I."/>
            <person name="Wolfe B."/>
            <person name="LaButti K."/>
            <person name="Ohm R.A."/>
            <person name="Grigoriev I.V."/>
            <person name="Pringle A."/>
        </authorList>
    </citation>
    <scope>NUCLEOTIDE SEQUENCE [LARGE SCALE GENOMIC DNA]</scope>
    <source>
        <strain evidence="11 12">SKay4041</strain>
    </source>
</reference>
<dbReference type="PRINTS" id="PR00901">
    <property type="entry name" value="PHEROMONEBAR"/>
</dbReference>
<feature type="transmembrane region" description="Helical" evidence="10">
    <location>
        <begin position="161"/>
        <end position="187"/>
    </location>
</feature>
<evidence type="ECO:0000256" key="4">
    <source>
        <dbReference type="ARBA" id="ARBA00022692"/>
    </source>
</evidence>
<evidence type="ECO:0008006" key="13">
    <source>
        <dbReference type="Google" id="ProtNLM"/>
    </source>
</evidence>
<keyword evidence="7 10" id="KW-0472">Membrane</keyword>
<dbReference type="PANTHER" id="PTHR28097:SF1">
    <property type="entry name" value="PHEROMONE A FACTOR RECEPTOR"/>
    <property type="match status" value="1"/>
</dbReference>
<feature type="transmembrane region" description="Helical" evidence="10">
    <location>
        <begin position="208"/>
        <end position="231"/>
    </location>
</feature>
<evidence type="ECO:0000256" key="2">
    <source>
        <dbReference type="ARBA" id="ARBA00011085"/>
    </source>
</evidence>
<keyword evidence="5 10" id="KW-1133">Transmembrane helix</keyword>
<evidence type="ECO:0000256" key="9">
    <source>
        <dbReference type="ARBA" id="ARBA00023224"/>
    </source>
</evidence>
<dbReference type="InterPro" id="IPR000481">
    <property type="entry name" value="GPCR_Pheromne_B_alpha_rcpt"/>
</dbReference>
<dbReference type="Proteomes" id="UP000242287">
    <property type="component" value="Unassembled WGS sequence"/>
</dbReference>
<proteinExistence type="inferred from homology"/>
<feature type="transmembrane region" description="Helical" evidence="10">
    <location>
        <begin position="275"/>
        <end position="293"/>
    </location>
</feature>
<dbReference type="GO" id="GO:0004934">
    <property type="term" value="F:mating-type alpha-factor pheromone receptor activity"/>
    <property type="evidence" value="ECO:0007669"/>
    <property type="project" value="InterPro"/>
</dbReference>
<dbReference type="PANTHER" id="PTHR28097">
    <property type="entry name" value="PHEROMONE A FACTOR RECEPTOR"/>
    <property type="match status" value="1"/>
</dbReference>
<evidence type="ECO:0000313" key="12">
    <source>
        <dbReference type="Proteomes" id="UP000242287"/>
    </source>
</evidence>
<dbReference type="AlphaFoldDB" id="A0A2A9NDZ1"/>
<dbReference type="InterPro" id="IPR001499">
    <property type="entry name" value="GPCR_STE3"/>
</dbReference>
<dbReference type="CDD" id="cd14966">
    <property type="entry name" value="7tmD_STE3"/>
    <property type="match status" value="1"/>
</dbReference>
<dbReference type="GO" id="GO:0000750">
    <property type="term" value="P:pheromone-dependent signal transduction involved in conjugation with cellular fusion"/>
    <property type="evidence" value="ECO:0007669"/>
    <property type="project" value="TreeGrafter"/>
</dbReference>
<gene>
    <name evidence="11" type="ORF">AMATHDRAFT_148990</name>
</gene>
<evidence type="ECO:0000256" key="6">
    <source>
        <dbReference type="ARBA" id="ARBA00023040"/>
    </source>
</evidence>
<dbReference type="GO" id="GO:0005886">
    <property type="term" value="C:plasma membrane"/>
    <property type="evidence" value="ECO:0007669"/>
    <property type="project" value="TreeGrafter"/>
</dbReference>
<evidence type="ECO:0000256" key="3">
    <source>
        <dbReference type="ARBA" id="ARBA00022507"/>
    </source>
</evidence>
<evidence type="ECO:0000313" key="11">
    <source>
        <dbReference type="EMBL" id="PFH48839.1"/>
    </source>
</evidence>
<keyword evidence="6" id="KW-0297">G-protein coupled receptor</keyword>
<keyword evidence="8" id="KW-0675">Receptor</keyword>
<comment type="similarity">
    <text evidence="2">Belongs to the G-protein coupled receptor 4 family.</text>
</comment>
<keyword evidence="4 10" id="KW-0812">Transmembrane</keyword>
<feature type="transmembrane region" description="Helical" evidence="10">
    <location>
        <begin position="79"/>
        <end position="97"/>
    </location>
</feature>
<dbReference type="EMBL" id="KZ302048">
    <property type="protein sequence ID" value="PFH48839.1"/>
    <property type="molecule type" value="Genomic_DNA"/>
</dbReference>
<evidence type="ECO:0000256" key="7">
    <source>
        <dbReference type="ARBA" id="ARBA00023136"/>
    </source>
</evidence>
<evidence type="ECO:0000256" key="1">
    <source>
        <dbReference type="ARBA" id="ARBA00004141"/>
    </source>
</evidence>
<keyword evidence="12" id="KW-1185">Reference proteome</keyword>
<protein>
    <recommendedName>
        <fullName evidence="13">Pheromone receptor</fullName>
    </recommendedName>
</protein>
<dbReference type="Pfam" id="PF02076">
    <property type="entry name" value="STE3"/>
    <property type="match status" value="1"/>
</dbReference>
<feature type="transmembrane region" description="Helical" evidence="10">
    <location>
        <begin position="117"/>
        <end position="137"/>
    </location>
</feature>
<keyword evidence="9" id="KW-0807">Transducer</keyword>
<evidence type="ECO:0000256" key="8">
    <source>
        <dbReference type="ARBA" id="ARBA00023170"/>
    </source>
</evidence>
<dbReference type="PRINTS" id="PR00899">
    <property type="entry name" value="GPCRSTE3"/>
</dbReference>
<evidence type="ECO:0000256" key="5">
    <source>
        <dbReference type="ARBA" id="ARBA00022989"/>
    </source>
</evidence>
<keyword evidence="3" id="KW-0589">Pheromone response</keyword>
<name>A0A2A9NDZ1_9AGAR</name>